<accession>A0A0G3WGR1</accession>
<dbReference type="PATRIC" id="fig|1408281.3.peg.132"/>
<evidence type="ECO:0000313" key="4">
    <source>
        <dbReference type="EMBL" id="AKL97508.1"/>
    </source>
</evidence>
<dbReference type="Gene3D" id="6.10.250.2410">
    <property type="match status" value="1"/>
</dbReference>
<sequence length="274" mass="31755">MVYDIHLDVFEGPLDLLLHLIKKNDLEIGEIKIADITAEYLSYLELMKDLNIDIAGEFLVMASTLMQIKAKTLLPSNGEKEDGEDPFDQLKNRLIEYQKYKEIGKLLSYKAIENSQIYYRPAPVIDKQDFVLDATMFDLIGSFREALTALPENIKEIMYKEIPIETKIREILDVLEGKQYVSFTEILKMQKSRMALIVCFMAVLELVKNKQIAAKQSELFDEIRIYKIYNEETEVKESEEVFEFIEKDEDKKQEPVAESLELVSENNEDSDGNI</sequence>
<dbReference type="GO" id="GO:0006260">
    <property type="term" value="P:DNA replication"/>
    <property type="evidence" value="ECO:0007669"/>
    <property type="project" value="UniProtKB-UniRule"/>
</dbReference>
<dbReference type="Proteomes" id="UP000035337">
    <property type="component" value="Chromosome"/>
</dbReference>
<evidence type="ECO:0000256" key="1">
    <source>
        <dbReference type="ARBA" id="ARBA00044777"/>
    </source>
</evidence>
<evidence type="ECO:0000256" key="3">
    <source>
        <dbReference type="SAM" id="MobiDB-lite"/>
    </source>
</evidence>
<dbReference type="GO" id="GO:0005737">
    <property type="term" value="C:cytoplasm"/>
    <property type="evidence" value="ECO:0007669"/>
    <property type="project" value="UniProtKB-SubCell"/>
</dbReference>
<keyword evidence="2" id="KW-0131">Cell cycle</keyword>
<name>A0A0G3WGR1_9BACT</name>
<dbReference type="Gene3D" id="1.10.10.580">
    <property type="entry name" value="Structural maintenance of chromosome 1. Chain E"/>
    <property type="match status" value="1"/>
</dbReference>
<keyword evidence="2" id="KW-0159">Chromosome partition</keyword>
<protein>
    <recommendedName>
        <fullName evidence="1 2">Segregation and condensation protein A</fullName>
    </recommendedName>
</protein>
<comment type="subcellular location">
    <subcellularLocation>
        <location evidence="2">Cytoplasm</location>
    </subcellularLocation>
    <text evidence="2">Associated with two foci at the outer edges of the nucleoid region in young cells, and at four foci within both cell halves in older cells.</text>
</comment>
<evidence type="ECO:0000313" key="5">
    <source>
        <dbReference type="Proteomes" id="UP000035337"/>
    </source>
</evidence>
<dbReference type="STRING" id="1408281.Epro_0129"/>
<dbReference type="PANTHER" id="PTHR33969">
    <property type="entry name" value="SEGREGATION AND CONDENSATION PROTEIN A"/>
    <property type="match status" value="1"/>
</dbReference>
<dbReference type="RefSeq" id="WP_052569655.1">
    <property type="nucleotide sequence ID" value="NZ_CP009498.1"/>
</dbReference>
<reference evidence="4 5" key="1">
    <citation type="submission" date="2014-09" db="EMBL/GenBank/DDBJ databases">
        <title>Complete genome sequence of Endomicrobium proavitum.</title>
        <authorList>
            <person name="Zheng H."/>
        </authorList>
    </citation>
    <scope>NUCLEOTIDE SEQUENCE [LARGE SCALE GENOMIC DNA]</scope>
    <source>
        <strain evidence="4 5">Rsa215</strain>
    </source>
</reference>
<dbReference type="AlphaFoldDB" id="A0A0G3WGR1"/>
<dbReference type="EMBL" id="CP009498">
    <property type="protein sequence ID" value="AKL97508.1"/>
    <property type="molecule type" value="Genomic_DNA"/>
</dbReference>
<keyword evidence="2" id="KW-0963">Cytoplasm</keyword>
<proteinExistence type="inferred from homology"/>
<dbReference type="PANTHER" id="PTHR33969:SF2">
    <property type="entry name" value="SEGREGATION AND CONDENSATION PROTEIN A"/>
    <property type="match status" value="1"/>
</dbReference>
<keyword evidence="5" id="KW-1185">Reference proteome</keyword>
<dbReference type="GO" id="GO:0051301">
    <property type="term" value="P:cell division"/>
    <property type="evidence" value="ECO:0007669"/>
    <property type="project" value="UniProtKB-KW"/>
</dbReference>
<dbReference type="GO" id="GO:0007059">
    <property type="term" value="P:chromosome segregation"/>
    <property type="evidence" value="ECO:0007669"/>
    <property type="project" value="UniProtKB-UniRule"/>
</dbReference>
<comment type="similarity">
    <text evidence="2">Belongs to the ScpA family.</text>
</comment>
<feature type="region of interest" description="Disordered" evidence="3">
    <location>
        <begin position="249"/>
        <end position="274"/>
    </location>
</feature>
<comment type="subunit">
    <text evidence="2">Component of a cohesin-like complex composed of ScpA, ScpB and the Smc homodimer, in which ScpA and ScpB bind to the head domain of Smc. The presence of the three proteins is required for the association of the complex with DNA.</text>
</comment>
<evidence type="ECO:0000256" key="2">
    <source>
        <dbReference type="HAMAP-Rule" id="MF_01805"/>
    </source>
</evidence>
<gene>
    <name evidence="2 4" type="primary">scpA</name>
    <name evidence="4" type="ORF">Epro_0129</name>
</gene>
<organism evidence="4 5">
    <name type="scientific">Endomicrobium proavitum</name>
    <dbReference type="NCBI Taxonomy" id="1408281"/>
    <lineage>
        <taxon>Bacteria</taxon>
        <taxon>Pseudomonadati</taxon>
        <taxon>Elusimicrobiota</taxon>
        <taxon>Endomicrobiia</taxon>
        <taxon>Endomicrobiales</taxon>
        <taxon>Endomicrobiaceae</taxon>
        <taxon>Endomicrobium</taxon>
    </lineage>
</organism>
<dbReference type="Pfam" id="PF02616">
    <property type="entry name" value="SMC_ScpA"/>
    <property type="match status" value="1"/>
</dbReference>
<dbReference type="InterPro" id="IPR023093">
    <property type="entry name" value="ScpA-like_C"/>
</dbReference>
<keyword evidence="2" id="KW-0132">Cell division</keyword>
<dbReference type="HAMAP" id="MF_01805">
    <property type="entry name" value="ScpA"/>
    <property type="match status" value="1"/>
</dbReference>
<dbReference type="InterPro" id="IPR003768">
    <property type="entry name" value="ScpA"/>
</dbReference>
<comment type="function">
    <text evidence="2">Participates in chromosomal partition during cell division. May act via the formation of a condensin-like complex containing Smc and ScpB that pull DNA away from mid-cell into both cell halves.</text>
</comment>
<dbReference type="OrthoDB" id="9811016at2"/>
<dbReference type="KEGG" id="epo:Epro_0129"/>